<dbReference type="Gene3D" id="3.40.50.1820">
    <property type="entry name" value="alpha/beta hydrolase"/>
    <property type="match status" value="1"/>
</dbReference>
<dbReference type="GO" id="GO:0016787">
    <property type="term" value="F:hydrolase activity"/>
    <property type="evidence" value="ECO:0007669"/>
    <property type="project" value="InterPro"/>
</dbReference>
<evidence type="ECO:0000313" key="3">
    <source>
        <dbReference type="EMBL" id="CAE8723190.1"/>
    </source>
</evidence>
<dbReference type="InterPro" id="IPR010662">
    <property type="entry name" value="RBBP9/YdeN"/>
</dbReference>
<evidence type="ECO:0000313" key="2">
    <source>
        <dbReference type="EMBL" id="CAE8628375.1"/>
    </source>
</evidence>
<dbReference type="SUPFAM" id="SSF53474">
    <property type="entry name" value="alpha/beta-Hydrolases"/>
    <property type="match status" value="1"/>
</dbReference>
<proteinExistence type="predicted"/>
<dbReference type="EMBL" id="CAJNNW010034571">
    <property type="protein sequence ID" value="CAE8723190.1"/>
    <property type="molecule type" value="Genomic_DNA"/>
</dbReference>
<protein>
    <submittedName>
        <fullName evidence="2">Uncharacterized protein</fullName>
    </submittedName>
</protein>
<dbReference type="PANTHER" id="PTHR15394">
    <property type="entry name" value="SERINE HYDROLASE RBBP9"/>
    <property type="match status" value="1"/>
</dbReference>
<gene>
    <name evidence="2" type="ORF">PGLA1383_LOCUS45030</name>
    <name evidence="3" type="ORF">PGLA2088_LOCUS42974</name>
</gene>
<keyword evidence="4" id="KW-1185">Reference proteome</keyword>
<dbReference type="EMBL" id="CAJNNV010029381">
    <property type="protein sequence ID" value="CAE8628375.1"/>
    <property type="molecule type" value="Genomic_DNA"/>
</dbReference>
<reference evidence="2" key="1">
    <citation type="submission" date="2021-02" db="EMBL/GenBank/DDBJ databases">
        <authorList>
            <person name="Dougan E. K."/>
            <person name="Rhodes N."/>
            <person name="Thang M."/>
            <person name="Chan C."/>
        </authorList>
    </citation>
    <scope>NUCLEOTIDE SEQUENCE</scope>
</reference>
<comment type="caution">
    <text evidence="2">The sequence shown here is derived from an EMBL/GenBank/DDBJ whole genome shotgun (WGS) entry which is preliminary data.</text>
</comment>
<dbReference type="InterPro" id="IPR029058">
    <property type="entry name" value="AB_hydrolase_fold"/>
</dbReference>
<feature type="region of interest" description="Disordered" evidence="1">
    <location>
        <begin position="105"/>
        <end position="130"/>
    </location>
</feature>
<name>A0A813GMN7_POLGL</name>
<dbReference type="PANTHER" id="PTHR15394:SF3">
    <property type="entry name" value="SERINE HYDROLASE RBBP9"/>
    <property type="match status" value="1"/>
</dbReference>
<dbReference type="Pfam" id="PF06821">
    <property type="entry name" value="Ser_hydrolase"/>
    <property type="match status" value="1"/>
</dbReference>
<dbReference type="Proteomes" id="UP000654075">
    <property type="component" value="Unassembled WGS sequence"/>
</dbReference>
<accession>A0A813GMN7</accession>
<evidence type="ECO:0000313" key="4">
    <source>
        <dbReference type="Proteomes" id="UP000654075"/>
    </source>
</evidence>
<organism evidence="2 4">
    <name type="scientific">Polarella glacialis</name>
    <name type="common">Dinoflagellate</name>
    <dbReference type="NCBI Taxonomy" id="89957"/>
    <lineage>
        <taxon>Eukaryota</taxon>
        <taxon>Sar</taxon>
        <taxon>Alveolata</taxon>
        <taxon>Dinophyceae</taxon>
        <taxon>Suessiales</taxon>
        <taxon>Suessiaceae</taxon>
        <taxon>Polarella</taxon>
    </lineage>
</organism>
<sequence length="358" mass="39037">MADAIHRLTVDSPAALAKVASKAPNAVFVIPELADEDSPEGWQVMGMSRVRVTATVTSFLEHALYDLTNGIPEEYRGLPAVVEQREQLQSLIEARAGALPFTVELRDVPPPGDEDGSSLESKRFNDSSDGQGSILFFDEGPTCRPIDEQLGLALGAADAPEPALGVVELGSARDLRRCVIAPGNGCTSIKDSNWYGWLHQQLVKQGIFEEVVCRNFPDPYDAKRSVWIPFLQEDLKVGPDTVLVGHSSGCEAAMRLAEETPVGGLVLVAACHSDLGDEGERASGYYPPSGGPWNWEAIRKNTGWIVQFHSRDDHLIPVEEGRAVAKALGSEYHELDGHSHFFEPFNELVEVLRAKTQK</sequence>
<dbReference type="Proteomes" id="UP000626109">
    <property type="component" value="Unassembled WGS sequence"/>
</dbReference>
<dbReference type="OrthoDB" id="2369073at2759"/>
<evidence type="ECO:0000256" key="1">
    <source>
        <dbReference type="SAM" id="MobiDB-lite"/>
    </source>
</evidence>
<dbReference type="AlphaFoldDB" id="A0A813GMN7"/>